<keyword evidence="11" id="KW-0449">Lipoprotein</keyword>
<dbReference type="Pfam" id="PF20154">
    <property type="entry name" value="LNT_N"/>
    <property type="match status" value="1"/>
</dbReference>
<dbReference type="CDD" id="cd07571">
    <property type="entry name" value="ALP_N-acyl_transferase"/>
    <property type="match status" value="1"/>
</dbReference>
<evidence type="ECO:0000256" key="1">
    <source>
        <dbReference type="ARBA" id="ARBA00004651"/>
    </source>
</evidence>
<dbReference type="AlphaFoldDB" id="A0A2N5EB89"/>
<dbReference type="InterPro" id="IPR036526">
    <property type="entry name" value="C-N_Hydrolase_sf"/>
</dbReference>
<dbReference type="PANTHER" id="PTHR38686">
    <property type="entry name" value="APOLIPOPROTEIN N-ACYLTRANSFERASE"/>
    <property type="match status" value="1"/>
</dbReference>
<evidence type="ECO:0000313" key="12">
    <source>
        <dbReference type="Proteomes" id="UP000234503"/>
    </source>
</evidence>
<comment type="similarity">
    <text evidence="2 9">Belongs to the CN hydrolase family. Apolipoprotein N-acyltransferase subfamily.</text>
</comment>
<dbReference type="InterPro" id="IPR045378">
    <property type="entry name" value="LNT_N"/>
</dbReference>
<accession>A0A2N5EB89</accession>
<name>A0A2N5EB89_9GAMM</name>
<dbReference type="OrthoDB" id="9804277at2"/>
<feature type="transmembrane region" description="Helical" evidence="9">
    <location>
        <begin position="91"/>
        <end position="112"/>
    </location>
</feature>
<dbReference type="EC" id="2.3.1.269" evidence="9"/>
<keyword evidence="8 9" id="KW-0012">Acyltransferase</keyword>
<evidence type="ECO:0000256" key="6">
    <source>
        <dbReference type="ARBA" id="ARBA00022989"/>
    </source>
</evidence>
<evidence type="ECO:0000256" key="8">
    <source>
        <dbReference type="ARBA" id="ARBA00023315"/>
    </source>
</evidence>
<gene>
    <name evidence="9" type="primary">lnt</name>
    <name evidence="11" type="ORF">CYR32_04025</name>
</gene>
<protein>
    <recommendedName>
        <fullName evidence="9">Apolipoprotein N-acyltransferase</fullName>
        <shortName evidence="9">ALP N-acyltransferase</shortName>
        <ecNumber evidence="9">2.3.1.269</ecNumber>
    </recommendedName>
</protein>
<dbReference type="InterPro" id="IPR003010">
    <property type="entry name" value="C-N_Hydrolase"/>
</dbReference>
<feature type="transmembrane region" description="Helical" evidence="9">
    <location>
        <begin position="162"/>
        <end position="185"/>
    </location>
</feature>
<evidence type="ECO:0000256" key="7">
    <source>
        <dbReference type="ARBA" id="ARBA00023136"/>
    </source>
</evidence>
<feature type="transmembrane region" description="Helical" evidence="9">
    <location>
        <begin position="57"/>
        <end position="79"/>
    </location>
</feature>
<dbReference type="NCBIfam" id="TIGR00546">
    <property type="entry name" value="lnt"/>
    <property type="match status" value="1"/>
</dbReference>
<keyword evidence="5 9" id="KW-0812">Transmembrane</keyword>
<comment type="function">
    <text evidence="9">Catalyzes the phospholipid dependent N-acylation of the N-terminal cysteine of apolipoprotein, the last step in lipoprotein maturation.</text>
</comment>
<dbReference type="GO" id="GO:0016410">
    <property type="term" value="F:N-acyltransferase activity"/>
    <property type="evidence" value="ECO:0007669"/>
    <property type="project" value="UniProtKB-UniRule"/>
</dbReference>
<keyword evidence="4 9" id="KW-0808">Transferase</keyword>
<dbReference type="UniPathway" id="UPA00666"/>
<feature type="transmembrane region" description="Helical" evidence="9">
    <location>
        <begin position="488"/>
        <end position="506"/>
    </location>
</feature>
<sequence>MTPALLLQRQRLRLPLALLLGACGTLAFSPYDFWPAAIVSLCGLQALTLNRTAGQSAWVGFFWGLGLFGSGVNWVYVSIAQFGGMPEPVNLFLVVLLAAYLSLYTMLFAGVLTRLWPRLSLWRVALAAPALWQVTEFLRGWVLTGFPWLQFGYSQIDGPLKGIAPLLGVDTITFILMSLSGLLVYALRQRKVVPALVALAMLLLPWPLRQLTWFTPQPQNAVNVAMVQGNIPQSMKWDPKVLEQTLQIYLDESRPYAGKASLIIWPESAIPDIERDQQPFLGMMDDLMRAHHSSLITGIVDARQTQQGYDYYNSVIVLGEQAPYHYLNQDRYNKHHLVPFGEFVPLESLLRPLAPFFDLPMSSFSRGGYVQPPLHAAGLNLTAAICYEIVLGEQVRANLRPDTDFLLTISNDAWFGHSIGPWQHFQMARMRALELGRPLLRSTNNGITAAVDAKGDVIKQIPQFTRQVLDVQVTPTTGLTPYARLGSLPLWIITLLTGGIALIVSLRRPRAA</sequence>
<comment type="caution">
    <text evidence="11">The sequence shown here is derived from an EMBL/GenBank/DDBJ whole genome shotgun (WGS) entry which is preliminary data.</text>
</comment>
<evidence type="ECO:0000256" key="9">
    <source>
        <dbReference type="HAMAP-Rule" id="MF_01148"/>
    </source>
</evidence>
<dbReference type="EMBL" id="PJZH01000002">
    <property type="protein sequence ID" value="PLR39397.1"/>
    <property type="molecule type" value="Genomic_DNA"/>
</dbReference>
<organism evidence="11 12">
    <name type="scientific">Chimaeribacter coloradensis</name>
    <dbReference type="NCBI Taxonomy" id="2060068"/>
    <lineage>
        <taxon>Bacteria</taxon>
        <taxon>Pseudomonadati</taxon>
        <taxon>Pseudomonadota</taxon>
        <taxon>Gammaproteobacteria</taxon>
        <taxon>Enterobacterales</taxon>
        <taxon>Yersiniaceae</taxon>
        <taxon>Chimaeribacter</taxon>
    </lineage>
</organism>
<evidence type="ECO:0000256" key="4">
    <source>
        <dbReference type="ARBA" id="ARBA00022679"/>
    </source>
</evidence>
<evidence type="ECO:0000313" key="11">
    <source>
        <dbReference type="EMBL" id="PLR39397.1"/>
    </source>
</evidence>
<feature type="domain" description="CN hydrolase" evidence="10">
    <location>
        <begin position="227"/>
        <end position="475"/>
    </location>
</feature>
<keyword evidence="7 9" id="KW-0472">Membrane</keyword>
<comment type="pathway">
    <text evidence="9">Protein modification; lipoprotein biosynthesis (N-acyl transfer).</text>
</comment>
<dbReference type="PANTHER" id="PTHR38686:SF1">
    <property type="entry name" value="APOLIPOPROTEIN N-ACYLTRANSFERASE"/>
    <property type="match status" value="1"/>
</dbReference>
<evidence type="ECO:0000256" key="2">
    <source>
        <dbReference type="ARBA" id="ARBA00010065"/>
    </source>
</evidence>
<feature type="transmembrane region" description="Helical" evidence="9">
    <location>
        <begin position="192"/>
        <end position="208"/>
    </location>
</feature>
<dbReference type="PROSITE" id="PS50263">
    <property type="entry name" value="CN_HYDROLASE"/>
    <property type="match status" value="1"/>
</dbReference>
<dbReference type="GO" id="GO:0005886">
    <property type="term" value="C:plasma membrane"/>
    <property type="evidence" value="ECO:0007669"/>
    <property type="project" value="UniProtKB-SubCell"/>
</dbReference>
<reference evidence="11 12" key="1">
    <citation type="submission" date="2017-12" db="EMBL/GenBank/DDBJ databases">
        <title>Characterization of six clinical isolates of Enterochimera gen. nov., a novel genus of the Yersiniaciae family and the three species Enterochimera arupensis sp. nov., Enterochimera coloradensis sp. nov, and Enterochimera californica sp. nov.</title>
        <authorList>
            <person name="Rossi A."/>
            <person name="Fisher M."/>
        </authorList>
    </citation>
    <scope>NUCLEOTIDE SEQUENCE [LARGE SCALE GENOMIC DNA]</scope>
    <source>
        <strain evidence="12">2016-Iso4</strain>
    </source>
</reference>
<comment type="catalytic activity">
    <reaction evidence="9">
        <text>N-terminal S-1,2-diacyl-sn-glyceryl-L-cysteinyl-[lipoprotein] + a glycerophospholipid = N-acyl-S-1,2-diacyl-sn-glyceryl-L-cysteinyl-[lipoprotein] + a 2-acyl-sn-glycero-3-phospholipid + H(+)</text>
        <dbReference type="Rhea" id="RHEA:48228"/>
        <dbReference type="Rhea" id="RHEA-COMP:14681"/>
        <dbReference type="Rhea" id="RHEA-COMP:14684"/>
        <dbReference type="ChEBI" id="CHEBI:15378"/>
        <dbReference type="ChEBI" id="CHEBI:136912"/>
        <dbReference type="ChEBI" id="CHEBI:140656"/>
        <dbReference type="ChEBI" id="CHEBI:140657"/>
        <dbReference type="ChEBI" id="CHEBI:140660"/>
        <dbReference type="EC" id="2.3.1.269"/>
    </reaction>
</comment>
<comment type="subcellular location">
    <subcellularLocation>
        <location evidence="1 9">Cell membrane</location>
        <topology evidence="1 9">Multi-pass membrane protein</topology>
    </subcellularLocation>
</comment>
<dbReference type="Gene3D" id="3.60.110.10">
    <property type="entry name" value="Carbon-nitrogen hydrolase"/>
    <property type="match status" value="1"/>
</dbReference>
<keyword evidence="12" id="KW-1185">Reference proteome</keyword>
<dbReference type="GO" id="GO:0042158">
    <property type="term" value="P:lipoprotein biosynthetic process"/>
    <property type="evidence" value="ECO:0007669"/>
    <property type="project" value="UniProtKB-UniRule"/>
</dbReference>
<dbReference type="SUPFAM" id="SSF56317">
    <property type="entry name" value="Carbon-nitrogen hydrolase"/>
    <property type="match status" value="1"/>
</dbReference>
<dbReference type="InterPro" id="IPR004563">
    <property type="entry name" value="Apolipo_AcylTrfase"/>
</dbReference>
<dbReference type="Pfam" id="PF00795">
    <property type="entry name" value="CN_hydrolase"/>
    <property type="match status" value="1"/>
</dbReference>
<keyword evidence="6 9" id="KW-1133">Transmembrane helix</keyword>
<dbReference type="RefSeq" id="WP_101822812.1">
    <property type="nucleotide sequence ID" value="NZ_PJZH01000002.1"/>
</dbReference>
<feature type="transmembrane region" description="Helical" evidence="9">
    <location>
        <begin position="12"/>
        <end position="28"/>
    </location>
</feature>
<dbReference type="Proteomes" id="UP000234503">
    <property type="component" value="Unassembled WGS sequence"/>
</dbReference>
<keyword evidence="3 9" id="KW-1003">Cell membrane</keyword>
<evidence type="ECO:0000256" key="3">
    <source>
        <dbReference type="ARBA" id="ARBA00022475"/>
    </source>
</evidence>
<evidence type="ECO:0000256" key="5">
    <source>
        <dbReference type="ARBA" id="ARBA00022692"/>
    </source>
</evidence>
<evidence type="ECO:0000259" key="10">
    <source>
        <dbReference type="PROSITE" id="PS50263"/>
    </source>
</evidence>
<dbReference type="HAMAP" id="MF_01148">
    <property type="entry name" value="Lnt"/>
    <property type="match status" value="1"/>
</dbReference>
<proteinExistence type="inferred from homology"/>